<protein>
    <submittedName>
        <fullName evidence="2">TIGR02270 family protein</fullName>
    </submittedName>
</protein>
<feature type="region of interest" description="Disordered" evidence="1">
    <location>
        <begin position="300"/>
        <end position="319"/>
    </location>
</feature>
<name>A0ABT5BY61_9BACT</name>
<dbReference type="NCBIfam" id="TIGR02270">
    <property type="entry name" value="TIGR02270 family protein"/>
    <property type="match status" value="1"/>
</dbReference>
<comment type="caution">
    <text evidence="2">The sequence shown here is derived from an EMBL/GenBank/DDBJ whole genome shotgun (WGS) entry which is preliminary data.</text>
</comment>
<reference evidence="2 3" key="1">
    <citation type="submission" date="2023-01" db="EMBL/GenBank/DDBJ databases">
        <title>Minimal conservation of predation-associated metabolite biosynthetic gene clusters underscores biosynthetic potential of Myxococcota including descriptions for ten novel species: Archangium lansinium sp. nov., Myxococcus landrumus sp. nov., Nannocystis bai.</title>
        <authorList>
            <person name="Ahearne A."/>
            <person name="Stevens C."/>
            <person name="Dowd S."/>
        </authorList>
    </citation>
    <scope>NUCLEOTIDE SEQUENCE [LARGE SCALE GENOMIC DNA]</scope>
    <source>
        <strain evidence="2 3">WIWO2</strain>
    </source>
</reference>
<dbReference type="EMBL" id="JAQNDK010000002">
    <property type="protein sequence ID" value="MDC0679061.1"/>
    <property type="molecule type" value="Genomic_DNA"/>
</dbReference>
<evidence type="ECO:0000313" key="2">
    <source>
        <dbReference type="EMBL" id="MDC0679061.1"/>
    </source>
</evidence>
<dbReference type="RefSeq" id="WP_272095999.1">
    <property type="nucleotide sequence ID" value="NZ_JAQNDK010000002.1"/>
</dbReference>
<evidence type="ECO:0000256" key="1">
    <source>
        <dbReference type="SAM" id="MobiDB-lite"/>
    </source>
</evidence>
<proteinExistence type="predicted"/>
<dbReference type="Proteomes" id="UP001217485">
    <property type="component" value="Unassembled WGS sequence"/>
</dbReference>
<sequence>MVADHAEMASFLWELREMAVRSHHYTLADLAELEERVEAHLDGLRIAGEPGWELTLAALSTKDPGAFFAAAVAAVEARDYPGFAAVLDATEEADEPAAGVAGALAWASPADAFAIVAPMLSGAQPPALRRLALAACVAHRRDPGQLLGYAICDGDAAVRALAFRAAGALGRADLAGELRGAWGSDDEAERFWSAWAGALLGARGADEALWSVAGRSGAFAEEAADCAARVSPPGEARRRIEALMRSPGLGRVCLVAAGALGDPALLPWVLDRLTVAPLARLAGEALSRITGAPIEGALRGAPAPGFDAGPSDDPRDASVKMDPDTQLPWPHGANARALWAAHRGRFASGVRHVEGRPLDEGALDRVLRVGGQRRRAGAAFERAARAPGRPLFDVAARVERQRAALGASP</sequence>
<dbReference type="InterPro" id="IPR011959">
    <property type="entry name" value="CHP02270"/>
</dbReference>
<accession>A0ABT5BY61</accession>
<evidence type="ECO:0000313" key="3">
    <source>
        <dbReference type="Proteomes" id="UP001217485"/>
    </source>
</evidence>
<organism evidence="2 3">
    <name type="scientific">Sorangium atrum</name>
    <dbReference type="NCBI Taxonomy" id="2995308"/>
    <lineage>
        <taxon>Bacteria</taxon>
        <taxon>Pseudomonadati</taxon>
        <taxon>Myxococcota</taxon>
        <taxon>Polyangia</taxon>
        <taxon>Polyangiales</taxon>
        <taxon>Polyangiaceae</taxon>
        <taxon>Sorangium</taxon>
    </lineage>
</organism>
<gene>
    <name evidence="2" type="ORF">POL72_15060</name>
</gene>
<keyword evidence="3" id="KW-1185">Reference proteome</keyword>